<dbReference type="Gene3D" id="2.40.50.140">
    <property type="entry name" value="Nucleic acid-binding proteins"/>
    <property type="match status" value="1"/>
</dbReference>
<dbReference type="EC" id="2.1.1.190" evidence="6"/>
<keyword evidence="1 4" id="KW-0489">Methyltransferase</keyword>
<feature type="binding site" evidence="4">
    <location>
        <position position="381"/>
    </location>
    <ligand>
        <name>S-adenosyl-L-methionine</name>
        <dbReference type="ChEBI" id="CHEBI:59789"/>
    </ligand>
</feature>
<dbReference type="Gene3D" id="2.40.50.1070">
    <property type="match status" value="1"/>
</dbReference>
<feature type="binding site" evidence="4">
    <location>
        <position position="286"/>
    </location>
    <ligand>
        <name>S-adenosyl-L-methionine</name>
        <dbReference type="ChEBI" id="CHEBI:59789"/>
    </ligand>
</feature>
<dbReference type="InterPro" id="IPR012340">
    <property type="entry name" value="NA-bd_OB-fold"/>
</dbReference>
<evidence type="ECO:0000256" key="2">
    <source>
        <dbReference type="ARBA" id="ARBA00022679"/>
    </source>
</evidence>
<feature type="active site" description="Nucleophile" evidence="4">
    <location>
        <position position="408"/>
    </location>
</feature>
<dbReference type="InterPro" id="IPR010280">
    <property type="entry name" value="U5_MeTrfase_fam"/>
</dbReference>
<dbReference type="InterPro" id="IPR029063">
    <property type="entry name" value="SAM-dependent_MTases_sf"/>
</dbReference>
<name>A0ABT1SBK1_9FIRM</name>
<dbReference type="GO" id="GO:0008168">
    <property type="term" value="F:methyltransferase activity"/>
    <property type="evidence" value="ECO:0007669"/>
    <property type="project" value="UniProtKB-KW"/>
</dbReference>
<dbReference type="EMBL" id="JANGAC010000006">
    <property type="protein sequence ID" value="MCQ4923357.1"/>
    <property type="molecule type" value="Genomic_DNA"/>
</dbReference>
<feature type="binding site" evidence="4">
    <location>
        <position position="315"/>
    </location>
    <ligand>
        <name>S-adenosyl-L-methionine</name>
        <dbReference type="ChEBI" id="CHEBI:59789"/>
    </ligand>
</feature>
<dbReference type="SUPFAM" id="SSF50249">
    <property type="entry name" value="Nucleic acid-binding proteins"/>
    <property type="match status" value="1"/>
</dbReference>
<feature type="active site" evidence="5">
    <location>
        <position position="408"/>
    </location>
</feature>
<dbReference type="SUPFAM" id="SSF53335">
    <property type="entry name" value="S-adenosyl-L-methionine-dependent methyltransferases"/>
    <property type="match status" value="1"/>
</dbReference>
<dbReference type="GO" id="GO:0032259">
    <property type="term" value="P:methylation"/>
    <property type="evidence" value="ECO:0007669"/>
    <property type="project" value="UniProtKB-KW"/>
</dbReference>
<dbReference type="CDD" id="cd02440">
    <property type="entry name" value="AdoMet_MTases"/>
    <property type="match status" value="1"/>
</dbReference>
<evidence type="ECO:0000256" key="3">
    <source>
        <dbReference type="ARBA" id="ARBA00022691"/>
    </source>
</evidence>
<dbReference type="PROSITE" id="PS51687">
    <property type="entry name" value="SAM_MT_RNA_M5U"/>
    <property type="match status" value="1"/>
</dbReference>
<dbReference type="NCBIfam" id="TIGR00479">
    <property type="entry name" value="rumA"/>
    <property type="match status" value="1"/>
</dbReference>
<sequence length="456" mass="51372">MVKKNDLIEFEIKEVGFPNKGKAVFEEQNIKFKGGIEGQKVQARVSRKRKGYIEAKLVNVLEKSPLETEISCPHFGFCGGCTYQSLSYENELKLKERQVKALFEQEGLDINFLGIEKSPVVGGYRNKMEYTFGDEEKDGPLALGLHRKGRFYEVVNVGNCNIVDNDFTTILAAVLNYFQELNTTYYNKRSHSGFLRHLVVRKALSTGEILVNLVTSSQGELDKETFIDRLINLSTVGKITGILHTTNDSLSDVVKADKLDLLYGKDYIIEEMLGLKFNISPFSFFQTNTFGAEKLYSIAREFAGDIDDKIVFDLYSGTGTIAQIMAPVAKKVIGIEIVEEAVEKARENAKLNNLDNVEFIAGDVLKAVDELKEKPDLIVIDPPRDGIHPKAINKIIDFNPEVFVYVSCNPVTLVRDLKVFIERGYKIEKVKCMDQFPRTPHVESIVLITYCGFGKE</sequence>
<dbReference type="RefSeq" id="WP_256311356.1">
    <property type="nucleotide sequence ID" value="NZ_JANGAC010000006.1"/>
</dbReference>
<evidence type="ECO:0000313" key="6">
    <source>
        <dbReference type="EMBL" id="MCQ4923357.1"/>
    </source>
</evidence>
<organism evidence="6 7">
    <name type="scientific">Tissierella carlieri</name>
    <dbReference type="NCBI Taxonomy" id="689904"/>
    <lineage>
        <taxon>Bacteria</taxon>
        <taxon>Bacillati</taxon>
        <taxon>Bacillota</taxon>
        <taxon>Tissierellia</taxon>
        <taxon>Tissierellales</taxon>
        <taxon>Tissierellaceae</taxon>
        <taxon>Tissierella</taxon>
    </lineage>
</organism>
<feature type="binding site" evidence="4">
    <location>
        <position position="336"/>
    </location>
    <ligand>
        <name>S-adenosyl-L-methionine</name>
        <dbReference type="ChEBI" id="CHEBI:59789"/>
    </ligand>
</feature>
<evidence type="ECO:0000256" key="4">
    <source>
        <dbReference type="PROSITE-ProRule" id="PRU01024"/>
    </source>
</evidence>
<evidence type="ECO:0000256" key="1">
    <source>
        <dbReference type="ARBA" id="ARBA00022603"/>
    </source>
</evidence>
<dbReference type="InterPro" id="IPR030390">
    <property type="entry name" value="MeTrfase_TrmA_AS"/>
</dbReference>
<dbReference type="Gene3D" id="3.40.50.150">
    <property type="entry name" value="Vaccinia Virus protein VP39"/>
    <property type="match status" value="1"/>
</dbReference>
<dbReference type="Proteomes" id="UP001524478">
    <property type="component" value="Unassembled WGS sequence"/>
</dbReference>
<dbReference type="PROSITE" id="PS01230">
    <property type="entry name" value="TRMA_1"/>
    <property type="match status" value="1"/>
</dbReference>
<gene>
    <name evidence="6" type="primary">rlmD</name>
    <name evidence="6" type="ORF">NE686_09690</name>
</gene>
<keyword evidence="7" id="KW-1185">Reference proteome</keyword>
<comment type="similarity">
    <text evidence="4">Belongs to the class I-like SAM-binding methyltransferase superfamily. RNA M5U methyltransferase family.</text>
</comment>
<proteinExistence type="inferred from homology"/>
<evidence type="ECO:0000256" key="5">
    <source>
        <dbReference type="PROSITE-ProRule" id="PRU10015"/>
    </source>
</evidence>
<comment type="caution">
    <text evidence="6">The sequence shown here is derived from an EMBL/GenBank/DDBJ whole genome shotgun (WGS) entry which is preliminary data.</text>
</comment>
<protein>
    <submittedName>
        <fullName evidence="6">23S rRNA (Uracil(1939)-C(5))-methyltransferase RlmD</fullName>
        <ecNumber evidence="6">2.1.1.190</ecNumber>
    </submittedName>
</protein>
<evidence type="ECO:0000313" key="7">
    <source>
        <dbReference type="Proteomes" id="UP001524478"/>
    </source>
</evidence>
<reference evidence="6 7" key="1">
    <citation type="submission" date="2022-06" db="EMBL/GenBank/DDBJ databases">
        <title>Isolation of gut microbiota from human fecal samples.</title>
        <authorList>
            <person name="Pamer E.G."/>
            <person name="Barat B."/>
            <person name="Waligurski E."/>
            <person name="Medina S."/>
            <person name="Paddock L."/>
            <person name="Mostad J."/>
        </authorList>
    </citation>
    <scope>NUCLEOTIDE SEQUENCE [LARGE SCALE GENOMIC DNA]</scope>
    <source>
        <strain evidence="6 7">DFI.7.95</strain>
    </source>
</reference>
<dbReference type="PANTHER" id="PTHR11061">
    <property type="entry name" value="RNA M5U METHYLTRANSFERASE"/>
    <property type="match status" value="1"/>
</dbReference>
<accession>A0ABT1SBK1</accession>
<dbReference type="PANTHER" id="PTHR11061:SF30">
    <property type="entry name" value="TRNA (URACIL(54)-C(5))-METHYLTRANSFERASE"/>
    <property type="match status" value="1"/>
</dbReference>
<keyword evidence="2 4" id="KW-0808">Transferase</keyword>
<keyword evidence="3 4" id="KW-0949">S-adenosyl-L-methionine</keyword>
<dbReference type="Pfam" id="PF05958">
    <property type="entry name" value="tRNA_U5-meth_tr"/>
    <property type="match status" value="1"/>
</dbReference>